<reference evidence="9" key="1">
    <citation type="submission" date="2016-10" db="EMBL/GenBank/DDBJ databases">
        <authorList>
            <person name="Varghese N."/>
            <person name="Submissions S."/>
        </authorList>
    </citation>
    <scope>NUCLEOTIDE SEQUENCE [LARGE SCALE GENOMIC DNA]</scope>
    <source>
        <strain evidence="9">DSM 11005</strain>
    </source>
</reference>
<dbReference type="RefSeq" id="WP_256324817.1">
    <property type="nucleotide sequence ID" value="NZ_FMYW01000013.1"/>
</dbReference>
<dbReference type="GO" id="GO:0016831">
    <property type="term" value="F:carboxy-lyase activity"/>
    <property type="evidence" value="ECO:0007669"/>
    <property type="project" value="UniProtKB-KW"/>
</dbReference>
<dbReference type="Pfam" id="PF01276">
    <property type="entry name" value="OKR_DC_1"/>
    <property type="match status" value="1"/>
</dbReference>
<organism evidence="8 9">
    <name type="scientific">Succiniclasticum ruminis</name>
    <dbReference type="NCBI Taxonomy" id="40841"/>
    <lineage>
        <taxon>Bacteria</taxon>
        <taxon>Bacillati</taxon>
        <taxon>Bacillota</taxon>
        <taxon>Negativicutes</taxon>
        <taxon>Acidaminococcales</taxon>
        <taxon>Acidaminococcaceae</taxon>
        <taxon>Succiniclasticum</taxon>
    </lineage>
</organism>
<dbReference type="InterPro" id="IPR000310">
    <property type="entry name" value="Orn/Lys/Arg_deCO2ase_major_dom"/>
</dbReference>
<dbReference type="EMBL" id="FMYW01000013">
    <property type="protein sequence ID" value="SDC65826.1"/>
    <property type="molecule type" value="Genomic_DNA"/>
</dbReference>
<evidence type="ECO:0000313" key="8">
    <source>
        <dbReference type="EMBL" id="SDC65826.1"/>
    </source>
</evidence>
<comment type="similarity">
    <text evidence="2">Belongs to the Orn/Lys/Arg decarboxylase class-I family.</text>
</comment>
<dbReference type="Gene3D" id="3.40.640.10">
    <property type="entry name" value="Type I PLP-dependent aspartate aminotransferase-like (Major domain)"/>
    <property type="match status" value="1"/>
</dbReference>
<evidence type="ECO:0000256" key="2">
    <source>
        <dbReference type="ARBA" id="ARBA00010671"/>
    </source>
</evidence>
<dbReference type="InterPro" id="IPR015421">
    <property type="entry name" value="PyrdxlP-dep_Trfase_major"/>
</dbReference>
<dbReference type="InterPro" id="IPR015424">
    <property type="entry name" value="PyrdxlP-dep_Trfase"/>
</dbReference>
<evidence type="ECO:0000256" key="1">
    <source>
        <dbReference type="ARBA" id="ARBA00001933"/>
    </source>
</evidence>
<dbReference type="Pfam" id="PF03711">
    <property type="entry name" value="OKR_DC_1_C"/>
    <property type="match status" value="1"/>
</dbReference>
<comment type="cofactor">
    <cofactor evidence="1">
        <name>pyridoxal 5'-phosphate</name>
        <dbReference type="ChEBI" id="CHEBI:597326"/>
    </cofactor>
</comment>
<dbReference type="SUPFAM" id="SSF55904">
    <property type="entry name" value="Ornithine decarboxylase C-terminal domain"/>
    <property type="match status" value="1"/>
</dbReference>
<keyword evidence="5" id="KW-0456">Lyase</keyword>
<sequence length="501" mass="54262">MKQPLVEAMERYLQEQVYPLHTPGHKGGRGMAEPLRSLLGSTALRMDVSLMSELDDIHAPCSCIKAAQEEAAKLYGSDACFFAVNGTTGAIHAMLLTALQPGDKILVPRNAHRSVTGGLILADAVPVYVRPVYIKEFGMQGQVTPEQVKEAFSVYPDIKAVLLTSPNYFGMAAEVKQIAAIAHAHNAVLLVDEAHGPHLGFHDQFPPSAMQCGADMAAQSTHKILGALTQCSLLQVRGARIDLRHAADVMSLLTTTSPNYLLMGSLDAARAQLAERGAVMLEDALRASQMLRNSLAKIPGLRVIRPEDVAGKYGIAALDSTKVTINLKEWGVSGVAIGEALRKEKIAVELVDLQNVLFLVTYADWAPVQWQDTVNRICKTLQKLRPVKNPLEARSVEQVKALETETAEREKAQQAEIPVTEAAVPMRTVFYGKKKAVPLSGAVGLICAEPISFYPPGIPVILPGERFTDKIVAWCCLMKQQGLPVSGPADTSLQTVRVLEE</sequence>
<evidence type="ECO:0000256" key="5">
    <source>
        <dbReference type="ARBA" id="ARBA00023239"/>
    </source>
</evidence>
<dbReference type="AlphaFoldDB" id="A0A1G6NEU0"/>
<feature type="domain" description="Orn/Lys/Arg decarboxylases family 1 pyridoxal-P attachment site" evidence="6">
    <location>
        <begin position="4"/>
        <end position="364"/>
    </location>
</feature>
<dbReference type="PANTHER" id="PTHR43277">
    <property type="entry name" value="ARGININE DECARBOXYLASE"/>
    <property type="match status" value="1"/>
</dbReference>
<dbReference type="InterPro" id="IPR052357">
    <property type="entry name" value="Orn_Lys_Arg_decarboxylase-I"/>
</dbReference>
<proteinExistence type="inferred from homology"/>
<feature type="domain" description="Orn/Lys/Arg decarboxylase C-terminal" evidence="7">
    <location>
        <begin position="400"/>
        <end position="470"/>
    </location>
</feature>
<keyword evidence="4" id="KW-0663">Pyridoxal phosphate</keyword>
<protein>
    <submittedName>
        <fullName evidence="8">Arginine decarboxylase</fullName>
    </submittedName>
</protein>
<gene>
    <name evidence="8" type="ORF">SAMN04487864_11340</name>
</gene>
<dbReference type="InterPro" id="IPR008286">
    <property type="entry name" value="Prn/Lys/Arg_de-COase_C"/>
</dbReference>
<evidence type="ECO:0000256" key="3">
    <source>
        <dbReference type="ARBA" id="ARBA00022793"/>
    </source>
</evidence>
<dbReference type="InterPro" id="IPR036633">
    <property type="entry name" value="Prn/Lys/Arg_de-COase_C_sf"/>
</dbReference>
<dbReference type="PANTHER" id="PTHR43277:SF4">
    <property type="entry name" value="ARGININE DECARBOXYLASE"/>
    <property type="match status" value="1"/>
</dbReference>
<evidence type="ECO:0000259" key="6">
    <source>
        <dbReference type="Pfam" id="PF01276"/>
    </source>
</evidence>
<name>A0A1G6NEU0_9FIRM</name>
<dbReference type="Proteomes" id="UP000198943">
    <property type="component" value="Unassembled WGS sequence"/>
</dbReference>
<evidence type="ECO:0000259" key="7">
    <source>
        <dbReference type="Pfam" id="PF03711"/>
    </source>
</evidence>
<dbReference type="Gene3D" id="3.90.105.10">
    <property type="entry name" value="Molybdopterin biosynthesis moea protein, domain 2"/>
    <property type="match status" value="1"/>
</dbReference>
<evidence type="ECO:0000256" key="4">
    <source>
        <dbReference type="ARBA" id="ARBA00022898"/>
    </source>
</evidence>
<dbReference type="SUPFAM" id="SSF53383">
    <property type="entry name" value="PLP-dependent transferases"/>
    <property type="match status" value="1"/>
</dbReference>
<keyword evidence="9" id="KW-1185">Reference proteome</keyword>
<accession>A0A1G6NEU0</accession>
<evidence type="ECO:0000313" key="9">
    <source>
        <dbReference type="Proteomes" id="UP000198943"/>
    </source>
</evidence>
<keyword evidence="3" id="KW-0210">Decarboxylase</keyword>